<dbReference type="AlphaFoldDB" id="A0A8H3A8W3"/>
<evidence type="ECO:0000259" key="1">
    <source>
        <dbReference type="Pfam" id="PF17667"/>
    </source>
</evidence>
<comment type="caution">
    <text evidence="2">The sequence shown here is derived from an EMBL/GenBank/DDBJ whole genome shotgun (WGS) entry which is preliminary data.</text>
</comment>
<evidence type="ECO:0000313" key="2">
    <source>
        <dbReference type="EMBL" id="CAE6406886.1"/>
    </source>
</evidence>
<name>A0A8H3A8W3_9AGAM</name>
<sequence>MRSSHYMNFVDRLSSTNVHKTREINGQSLMLNRIDKGCSSASKFKRNETDRSTYHLGPSELVPVCTSPKPTSSIHYSRPCRFKEAGVQYRRGVICGRAIPVSHVRGKLELDAQGREEYVLEISRSSLENSLGRVREVASAGIRRSGRNHDVPMHGKCEHPSIEHERYLACLEKMAPVNGLRICGELGGVDVITKGKGQNFERTTTKPPHVQPLRMHSRILNENVGIPLWQAESAHHFLTVMLDPISSYRAVFGQGIMHREISFGNVLMLNTNQGTTLAESEVRQYATIETGNHNPFGILRDFDSCTAHSLPSNCTPTTANNPGATELDSVRLPRRHQDEDPILEPSMKRRKTCTHIVVQVPSVCDQSQHQSKVNKHQLNSELRGIPYHHQLSDDLESFFWLILRSVAGHLDKVNQCLTPEAQAMLNGLGRSNPYTSLFLKMGILTFYKDHKTVMDELSGWGNEWASDPMISKVLTLMSSFLLRFTSTSGRKQIEAECFPREFFAEFVEIFRDPLDSDKQYAP</sequence>
<dbReference type="InterPro" id="IPR040976">
    <property type="entry name" value="Pkinase_fungal"/>
</dbReference>
<reference evidence="2" key="1">
    <citation type="submission" date="2021-01" db="EMBL/GenBank/DDBJ databases">
        <authorList>
            <person name="Kaushik A."/>
        </authorList>
    </citation>
    <scope>NUCLEOTIDE SEQUENCE</scope>
    <source>
        <strain evidence="2">AG2-2IIIB</strain>
    </source>
</reference>
<feature type="domain" description="Fungal-type protein kinase" evidence="1">
    <location>
        <begin position="200"/>
        <end position="273"/>
    </location>
</feature>
<dbReference type="Proteomes" id="UP000663843">
    <property type="component" value="Unassembled WGS sequence"/>
</dbReference>
<accession>A0A8H3A8W3</accession>
<evidence type="ECO:0000313" key="3">
    <source>
        <dbReference type="Proteomes" id="UP000663843"/>
    </source>
</evidence>
<organism evidence="2 3">
    <name type="scientific">Rhizoctonia solani</name>
    <dbReference type="NCBI Taxonomy" id="456999"/>
    <lineage>
        <taxon>Eukaryota</taxon>
        <taxon>Fungi</taxon>
        <taxon>Dikarya</taxon>
        <taxon>Basidiomycota</taxon>
        <taxon>Agaricomycotina</taxon>
        <taxon>Agaricomycetes</taxon>
        <taxon>Cantharellales</taxon>
        <taxon>Ceratobasidiaceae</taxon>
        <taxon>Rhizoctonia</taxon>
    </lineage>
</organism>
<dbReference type="EMBL" id="CAJMWT010001519">
    <property type="protein sequence ID" value="CAE6406886.1"/>
    <property type="molecule type" value="Genomic_DNA"/>
</dbReference>
<proteinExistence type="predicted"/>
<dbReference type="Pfam" id="PF17667">
    <property type="entry name" value="Pkinase_fungal"/>
    <property type="match status" value="1"/>
</dbReference>
<gene>
    <name evidence="2" type="ORF">RDB_LOCUS40740</name>
</gene>
<protein>
    <recommendedName>
        <fullName evidence="1">Fungal-type protein kinase domain-containing protein</fullName>
    </recommendedName>
</protein>